<dbReference type="Gene3D" id="1.10.10.10">
    <property type="entry name" value="Winged helix-like DNA-binding domain superfamily/Winged helix DNA-binding domain"/>
    <property type="match status" value="1"/>
</dbReference>
<dbReference type="SMART" id="SM00341">
    <property type="entry name" value="HRDC"/>
    <property type="match status" value="1"/>
</dbReference>
<evidence type="ECO:0000256" key="3">
    <source>
        <dbReference type="ARBA" id="ARBA00005446"/>
    </source>
</evidence>
<organism evidence="20 21">
    <name type="scientific">Paenibacillus montaniterrae</name>
    <dbReference type="NCBI Taxonomy" id="429341"/>
    <lineage>
        <taxon>Bacteria</taxon>
        <taxon>Bacillati</taxon>
        <taxon>Bacillota</taxon>
        <taxon>Bacilli</taxon>
        <taxon>Bacillales</taxon>
        <taxon>Paenibacillaceae</taxon>
        <taxon>Paenibacillus</taxon>
    </lineage>
</organism>
<evidence type="ECO:0000259" key="17">
    <source>
        <dbReference type="PROSITE" id="PS50967"/>
    </source>
</evidence>
<evidence type="ECO:0000259" key="18">
    <source>
        <dbReference type="PROSITE" id="PS51192"/>
    </source>
</evidence>
<dbReference type="GO" id="GO:0046872">
    <property type="term" value="F:metal ion binding"/>
    <property type="evidence" value="ECO:0007669"/>
    <property type="project" value="UniProtKB-KW"/>
</dbReference>
<keyword evidence="7" id="KW-0378">Hydrolase</keyword>
<evidence type="ECO:0000256" key="14">
    <source>
        <dbReference type="ARBA" id="ARBA00023235"/>
    </source>
</evidence>
<dbReference type="GO" id="GO:0005737">
    <property type="term" value="C:cytoplasm"/>
    <property type="evidence" value="ECO:0007669"/>
    <property type="project" value="TreeGrafter"/>
</dbReference>
<dbReference type="PANTHER" id="PTHR13710:SF105">
    <property type="entry name" value="ATP-DEPENDENT DNA HELICASE Q1"/>
    <property type="match status" value="1"/>
</dbReference>
<dbReference type="GO" id="GO:0043138">
    <property type="term" value="F:3'-5' DNA helicase activity"/>
    <property type="evidence" value="ECO:0007669"/>
    <property type="project" value="UniProtKB-EC"/>
</dbReference>
<keyword evidence="9" id="KW-0862">Zinc</keyword>
<comment type="catalytic activity">
    <reaction evidence="15">
        <text>Couples ATP hydrolysis with the unwinding of duplex DNA by translocating in the 3'-5' direction.</text>
        <dbReference type="EC" id="5.6.2.4"/>
    </reaction>
</comment>
<dbReference type="PANTHER" id="PTHR13710">
    <property type="entry name" value="DNA HELICASE RECQ FAMILY MEMBER"/>
    <property type="match status" value="1"/>
</dbReference>
<dbReference type="Pfam" id="PF00271">
    <property type="entry name" value="Helicase_C"/>
    <property type="match status" value="1"/>
</dbReference>
<feature type="domain" description="Helicase ATP-binding" evidence="18">
    <location>
        <begin position="25"/>
        <end position="194"/>
    </location>
</feature>
<evidence type="ECO:0000256" key="4">
    <source>
        <dbReference type="ARBA" id="ARBA00022723"/>
    </source>
</evidence>
<dbReference type="Pfam" id="PF16124">
    <property type="entry name" value="RecQ_Zn_bind"/>
    <property type="match status" value="1"/>
</dbReference>
<dbReference type="Proteomes" id="UP000683139">
    <property type="component" value="Unassembled WGS sequence"/>
</dbReference>
<dbReference type="EMBL" id="BOSE01000004">
    <property type="protein sequence ID" value="GIP17000.1"/>
    <property type="molecule type" value="Genomic_DNA"/>
</dbReference>
<dbReference type="InterPro" id="IPR036388">
    <property type="entry name" value="WH-like_DNA-bd_sf"/>
</dbReference>
<dbReference type="Pfam" id="PF00570">
    <property type="entry name" value="HRDC"/>
    <property type="match status" value="1"/>
</dbReference>
<dbReference type="SUPFAM" id="SSF47819">
    <property type="entry name" value="HRDC-like"/>
    <property type="match status" value="1"/>
</dbReference>
<dbReference type="PROSITE" id="PS50967">
    <property type="entry name" value="HRDC"/>
    <property type="match status" value="1"/>
</dbReference>
<dbReference type="InterPro" id="IPR010997">
    <property type="entry name" value="HRDC-like_sf"/>
</dbReference>
<evidence type="ECO:0000256" key="13">
    <source>
        <dbReference type="ARBA" id="ARBA00023204"/>
    </source>
</evidence>
<keyword evidence="4" id="KW-0479">Metal-binding</keyword>
<dbReference type="InterPro" id="IPR006293">
    <property type="entry name" value="DNA_helicase_ATP-dep_RecQ_bac"/>
</dbReference>
<accession>A0A920CY45</accession>
<reference evidence="20" key="1">
    <citation type="submission" date="2021-03" db="EMBL/GenBank/DDBJ databases">
        <title>Antimicrobial resistance genes in bacteria isolated from Japanese honey, and their potential for conferring macrolide and lincosamide resistance in the American foulbrood pathogen Paenibacillus larvae.</title>
        <authorList>
            <person name="Okamoto M."/>
            <person name="Kumagai M."/>
            <person name="Kanamori H."/>
            <person name="Takamatsu D."/>
        </authorList>
    </citation>
    <scope>NUCLEOTIDE SEQUENCE</scope>
    <source>
        <strain evidence="20">J40TS1</strain>
    </source>
</reference>
<keyword evidence="14" id="KW-0413">Isomerase</keyword>
<dbReference type="Pfam" id="PF14493">
    <property type="entry name" value="HTH_40"/>
    <property type="match status" value="1"/>
</dbReference>
<dbReference type="SUPFAM" id="SSF52540">
    <property type="entry name" value="P-loop containing nucleoside triphosphate hydrolases"/>
    <property type="match status" value="1"/>
</dbReference>
<dbReference type="InterPro" id="IPR018982">
    <property type="entry name" value="RQC_domain"/>
</dbReference>
<dbReference type="PROSITE" id="PS51192">
    <property type="entry name" value="HELICASE_ATP_BIND_1"/>
    <property type="match status" value="1"/>
</dbReference>
<comment type="similarity">
    <text evidence="3">Belongs to the helicase family. RecQ subfamily.</text>
</comment>
<dbReference type="InterPro" id="IPR027417">
    <property type="entry name" value="P-loop_NTPase"/>
</dbReference>
<dbReference type="GO" id="GO:0003677">
    <property type="term" value="F:DNA binding"/>
    <property type="evidence" value="ECO:0007669"/>
    <property type="project" value="UniProtKB-KW"/>
</dbReference>
<dbReference type="GO" id="GO:0006260">
    <property type="term" value="P:DNA replication"/>
    <property type="evidence" value="ECO:0007669"/>
    <property type="project" value="InterPro"/>
</dbReference>
<dbReference type="GO" id="GO:0005524">
    <property type="term" value="F:ATP binding"/>
    <property type="evidence" value="ECO:0007669"/>
    <property type="project" value="UniProtKB-KW"/>
</dbReference>
<keyword evidence="6" id="KW-0227">DNA damage</keyword>
<feature type="domain" description="HRDC" evidence="17">
    <location>
        <begin position="517"/>
        <end position="597"/>
    </location>
</feature>
<feature type="domain" description="Helicase C-terminal" evidence="19">
    <location>
        <begin position="215"/>
        <end position="367"/>
    </location>
</feature>
<keyword evidence="13" id="KW-0234">DNA repair</keyword>
<evidence type="ECO:0000256" key="9">
    <source>
        <dbReference type="ARBA" id="ARBA00022833"/>
    </source>
</evidence>
<comment type="caution">
    <text evidence="20">The sequence shown here is derived from an EMBL/GenBank/DDBJ whole genome shotgun (WGS) entry which is preliminary data.</text>
</comment>
<evidence type="ECO:0000256" key="1">
    <source>
        <dbReference type="ARBA" id="ARBA00001946"/>
    </source>
</evidence>
<dbReference type="InterPro" id="IPR032284">
    <property type="entry name" value="RecQ_Zn-bd"/>
</dbReference>
<dbReference type="GO" id="GO:0006310">
    <property type="term" value="P:DNA recombination"/>
    <property type="evidence" value="ECO:0007669"/>
    <property type="project" value="UniProtKB-UniRule"/>
</dbReference>
<dbReference type="GO" id="GO:0030894">
    <property type="term" value="C:replisome"/>
    <property type="evidence" value="ECO:0007669"/>
    <property type="project" value="TreeGrafter"/>
</dbReference>
<evidence type="ECO:0000256" key="2">
    <source>
        <dbReference type="ARBA" id="ARBA00001947"/>
    </source>
</evidence>
<dbReference type="GO" id="GO:0016787">
    <property type="term" value="F:hydrolase activity"/>
    <property type="evidence" value="ECO:0007669"/>
    <property type="project" value="UniProtKB-KW"/>
</dbReference>
<comment type="cofactor">
    <cofactor evidence="1">
        <name>Mg(2+)</name>
        <dbReference type="ChEBI" id="CHEBI:18420"/>
    </cofactor>
</comment>
<evidence type="ECO:0000313" key="21">
    <source>
        <dbReference type="Proteomes" id="UP000683139"/>
    </source>
</evidence>
<gene>
    <name evidence="20" type="ORF">J40TS1_26420</name>
</gene>
<dbReference type="InterPro" id="IPR044876">
    <property type="entry name" value="HRDC_dom_sf"/>
</dbReference>
<evidence type="ECO:0000256" key="6">
    <source>
        <dbReference type="ARBA" id="ARBA00022763"/>
    </source>
</evidence>
<name>A0A920CY45_9BACL</name>
<keyword evidence="5" id="KW-0547">Nucleotide-binding</keyword>
<evidence type="ECO:0000256" key="8">
    <source>
        <dbReference type="ARBA" id="ARBA00022806"/>
    </source>
</evidence>
<dbReference type="NCBIfam" id="TIGR00614">
    <property type="entry name" value="recQ_fam"/>
    <property type="match status" value="1"/>
</dbReference>
<dbReference type="SMART" id="SM00487">
    <property type="entry name" value="DEXDc"/>
    <property type="match status" value="1"/>
</dbReference>
<protein>
    <recommendedName>
        <fullName evidence="16">DNA helicase RecQ</fullName>
        <ecNumber evidence="16">5.6.2.4</ecNumber>
    </recommendedName>
</protein>
<evidence type="ECO:0000256" key="11">
    <source>
        <dbReference type="ARBA" id="ARBA00023125"/>
    </source>
</evidence>
<evidence type="ECO:0000259" key="19">
    <source>
        <dbReference type="PROSITE" id="PS51194"/>
    </source>
</evidence>
<keyword evidence="8 20" id="KW-0347">Helicase</keyword>
<keyword evidence="10" id="KW-0067">ATP-binding</keyword>
<dbReference type="GO" id="GO:0006281">
    <property type="term" value="P:DNA repair"/>
    <property type="evidence" value="ECO:0007669"/>
    <property type="project" value="UniProtKB-KW"/>
</dbReference>
<dbReference type="PROSITE" id="PS51194">
    <property type="entry name" value="HELICASE_CTER"/>
    <property type="match status" value="1"/>
</dbReference>
<dbReference type="SMART" id="SM00490">
    <property type="entry name" value="HELICc"/>
    <property type="match status" value="1"/>
</dbReference>
<dbReference type="GO" id="GO:0043590">
    <property type="term" value="C:bacterial nucleoid"/>
    <property type="evidence" value="ECO:0007669"/>
    <property type="project" value="TreeGrafter"/>
</dbReference>
<dbReference type="InterPro" id="IPR004589">
    <property type="entry name" value="DNA_helicase_ATP-dep_RecQ"/>
</dbReference>
<dbReference type="InterPro" id="IPR002121">
    <property type="entry name" value="HRDC_dom"/>
</dbReference>
<comment type="cofactor">
    <cofactor evidence="2">
        <name>Zn(2+)</name>
        <dbReference type="ChEBI" id="CHEBI:29105"/>
    </cofactor>
</comment>
<evidence type="ECO:0000256" key="15">
    <source>
        <dbReference type="ARBA" id="ARBA00034617"/>
    </source>
</evidence>
<evidence type="ECO:0000256" key="16">
    <source>
        <dbReference type="NCBIfam" id="TIGR01389"/>
    </source>
</evidence>
<dbReference type="InterPro" id="IPR014001">
    <property type="entry name" value="Helicase_ATP-bd"/>
</dbReference>
<dbReference type="GO" id="GO:0009432">
    <property type="term" value="P:SOS response"/>
    <property type="evidence" value="ECO:0007669"/>
    <property type="project" value="UniProtKB-UniRule"/>
</dbReference>
<dbReference type="RefSeq" id="WP_213515775.1">
    <property type="nucleotide sequence ID" value="NZ_BOSE01000004.1"/>
</dbReference>
<dbReference type="NCBIfam" id="TIGR01389">
    <property type="entry name" value="recQ"/>
    <property type="match status" value="1"/>
</dbReference>
<dbReference type="FunFam" id="3.40.50.300:FF:000296">
    <property type="entry name" value="ATP-dependent DNA helicase RecQ"/>
    <property type="match status" value="1"/>
</dbReference>
<dbReference type="InterPro" id="IPR001650">
    <property type="entry name" value="Helicase_C-like"/>
</dbReference>
<evidence type="ECO:0000256" key="5">
    <source>
        <dbReference type="ARBA" id="ARBA00022741"/>
    </source>
</evidence>
<dbReference type="Pfam" id="PF00270">
    <property type="entry name" value="DEAD"/>
    <property type="match status" value="1"/>
</dbReference>
<evidence type="ECO:0000256" key="10">
    <source>
        <dbReference type="ARBA" id="ARBA00022840"/>
    </source>
</evidence>
<dbReference type="Pfam" id="PF09382">
    <property type="entry name" value="RQC"/>
    <property type="match status" value="1"/>
</dbReference>
<dbReference type="InterPro" id="IPR036390">
    <property type="entry name" value="WH_DNA-bd_sf"/>
</dbReference>
<keyword evidence="21" id="KW-1185">Reference proteome</keyword>
<evidence type="ECO:0000256" key="7">
    <source>
        <dbReference type="ARBA" id="ARBA00022801"/>
    </source>
</evidence>
<sequence length="738" mass="81935">MNQAQQLLKRIYGFDEFRPGQSNIIHSILQGKDTLAILPTGGGKSVCYQIPALMLPGTTLVISPLISLMKDQVDALQRLGVSAAFLNSSLTAEQYRSTLRQAFNGEFKLLYIAPERFDAPMFQQLAEHLQIPLIAIDEAHCVSQWGHDFRPSYRQLAIAISKLDNRPVVAAFTATATKEVADDIAASLALHEPASFVTGFARPNLSLSVVTGVDKLTFLAKFLQERAQQSGIIYTATRKESEAVHARIVQQGYEAELYHGGLSDQVRAEAQENFRFDRSKIIVATNAFGMGIDKPNVRYVLHWQIPGDLESYYQEAGRAGRDGEESECVLLFDASDLHIHRYLIEQGMGDEARKAVQSAKLHTMMSYCRTDQCLQQFIVDYFGEHAVEPCGKCSSCLDTSERIDRTQDALMALSCVARMKGRFGVSMAAKVLKGSSDKRLLAARLDKLSTYGLMKQYPEKEIADWLNWLVAEQYLQMSEGQYPVVTLAERARNVLEGKEQVWQRRRSSVKQLMSNASQDASPIFAALKEWRKQQAAHEQIPPFMICSDATLRLIAEARPATIEGLMDVKGIGQAKAMKYGEAMLEQLRRFTGKSTAGEASAAMQLPAAADDYAADYSAGIASTASTGASHTEQEEEDKRPSYLYSYEAFVAGLSSKQISAERGLKQQTVEKHILRAIEEGLDIDWTLIFNEEVEQLVLDTVGQVDASLLRNIKEALPDNVSYFQIQAVLLKAALAETH</sequence>
<evidence type="ECO:0000313" key="20">
    <source>
        <dbReference type="EMBL" id="GIP17000.1"/>
    </source>
</evidence>
<dbReference type="Gene3D" id="1.10.150.80">
    <property type="entry name" value="HRDC domain"/>
    <property type="match status" value="1"/>
</dbReference>
<dbReference type="InterPro" id="IPR029491">
    <property type="entry name" value="Helicase_HTH"/>
</dbReference>
<dbReference type="CDD" id="cd17920">
    <property type="entry name" value="DEXHc_RecQ"/>
    <property type="match status" value="1"/>
</dbReference>
<dbReference type="AlphaFoldDB" id="A0A920CY45"/>
<proteinExistence type="inferred from homology"/>
<evidence type="ECO:0000256" key="12">
    <source>
        <dbReference type="ARBA" id="ARBA00023172"/>
    </source>
</evidence>
<keyword evidence="12" id="KW-0233">DNA recombination</keyword>
<dbReference type="SUPFAM" id="SSF46785">
    <property type="entry name" value="Winged helix' DNA-binding domain"/>
    <property type="match status" value="1"/>
</dbReference>
<dbReference type="SMART" id="SM00956">
    <property type="entry name" value="RQC"/>
    <property type="match status" value="1"/>
</dbReference>
<dbReference type="InterPro" id="IPR011545">
    <property type="entry name" value="DEAD/DEAH_box_helicase_dom"/>
</dbReference>
<keyword evidence="11" id="KW-0238">DNA-binding</keyword>
<dbReference type="EC" id="5.6.2.4" evidence="16"/>
<dbReference type="Gene3D" id="3.40.50.300">
    <property type="entry name" value="P-loop containing nucleotide triphosphate hydrolases"/>
    <property type="match status" value="2"/>
</dbReference>
<dbReference type="GO" id="GO:0009378">
    <property type="term" value="F:four-way junction helicase activity"/>
    <property type="evidence" value="ECO:0007669"/>
    <property type="project" value="TreeGrafter"/>
</dbReference>